<dbReference type="EC" id="1.14.11.23" evidence="8"/>
<dbReference type="Pfam" id="PF03171">
    <property type="entry name" value="2OG-FeII_Oxy"/>
    <property type="match status" value="2"/>
</dbReference>
<keyword evidence="4 8" id="KW-0223">Dioxygenase</keyword>
<keyword evidence="3" id="KW-0479">Metal-binding</keyword>
<comment type="similarity">
    <text evidence="2">Belongs to the iron/ascorbate-dependent oxidoreductase family.</text>
</comment>
<dbReference type="InParanoid" id="B9RI27"/>
<evidence type="ECO:0000256" key="5">
    <source>
        <dbReference type="ARBA" id="ARBA00023002"/>
    </source>
</evidence>
<dbReference type="EMBL" id="EQ973781">
    <property type="protein sequence ID" value="EEF48799.1"/>
    <property type="molecule type" value="Genomic_DNA"/>
</dbReference>
<dbReference type="GO" id="GO:0009805">
    <property type="term" value="P:coumarin biosynthetic process"/>
    <property type="evidence" value="ECO:0007669"/>
    <property type="project" value="UniProtKB-ARBA"/>
</dbReference>
<organism evidence="8 9">
    <name type="scientific">Ricinus communis</name>
    <name type="common">Castor bean</name>
    <dbReference type="NCBI Taxonomy" id="3988"/>
    <lineage>
        <taxon>Eukaryota</taxon>
        <taxon>Viridiplantae</taxon>
        <taxon>Streptophyta</taxon>
        <taxon>Embryophyta</taxon>
        <taxon>Tracheophyta</taxon>
        <taxon>Spermatophyta</taxon>
        <taxon>Magnoliopsida</taxon>
        <taxon>eudicotyledons</taxon>
        <taxon>Gunneridae</taxon>
        <taxon>Pentapetalae</taxon>
        <taxon>rosids</taxon>
        <taxon>fabids</taxon>
        <taxon>Malpighiales</taxon>
        <taxon>Euphorbiaceae</taxon>
        <taxon>Acalyphoideae</taxon>
        <taxon>Acalypheae</taxon>
        <taxon>Ricinus</taxon>
    </lineage>
</organism>
<evidence type="ECO:0000256" key="3">
    <source>
        <dbReference type="ARBA" id="ARBA00022723"/>
    </source>
</evidence>
<keyword evidence="6" id="KW-0408">Iron</keyword>
<comment type="cofactor">
    <cofactor evidence="1">
        <name>L-ascorbate</name>
        <dbReference type="ChEBI" id="CHEBI:38290"/>
    </cofactor>
</comment>
<dbReference type="GO" id="GO:0045486">
    <property type="term" value="F:flavanone 3-dioxygenase activity"/>
    <property type="evidence" value="ECO:0007669"/>
    <property type="project" value="UniProtKB-EC"/>
</dbReference>
<dbReference type="Pfam" id="PF14226">
    <property type="entry name" value="DIOX_N"/>
    <property type="match status" value="2"/>
</dbReference>
<dbReference type="PANTHER" id="PTHR10209">
    <property type="entry name" value="OXIDOREDUCTASE, 2OG-FE II OXYGENASE FAMILY PROTEIN"/>
    <property type="match status" value="1"/>
</dbReference>
<evidence type="ECO:0000256" key="4">
    <source>
        <dbReference type="ARBA" id="ARBA00022964"/>
    </source>
</evidence>
<name>B9RI27_RICCO</name>
<dbReference type="FunFam" id="2.60.120.330:FF:000023">
    <property type="entry name" value="Feruloyl CoA ortho-hydroxylase 1"/>
    <property type="match status" value="2"/>
</dbReference>
<dbReference type="PANTHER" id="PTHR10209:SF230">
    <property type="entry name" value="SCOPOLETIN 8-HYDROXYLASE"/>
    <property type="match status" value="1"/>
</dbReference>
<evidence type="ECO:0000256" key="6">
    <source>
        <dbReference type="ARBA" id="ARBA00023004"/>
    </source>
</evidence>
<evidence type="ECO:0000313" key="8">
    <source>
        <dbReference type="EMBL" id="EEF48799.1"/>
    </source>
</evidence>
<dbReference type="InterPro" id="IPR044861">
    <property type="entry name" value="IPNS-like_FE2OG_OXY"/>
</dbReference>
<dbReference type="InterPro" id="IPR027443">
    <property type="entry name" value="IPNS-like_sf"/>
</dbReference>
<dbReference type="AlphaFoldDB" id="B9RI27"/>
<feature type="domain" description="Fe2OG dioxygenase" evidence="7">
    <location>
        <begin position="209"/>
        <end position="316"/>
    </location>
</feature>
<dbReference type="Proteomes" id="UP000008311">
    <property type="component" value="Unassembled WGS sequence"/>
</dbReference>
<dbReference type="Gene3D" id="2.60.120.330">
    <property type="entry name" value="B-lactam Antibiotic, Isopenicillin N Synthase, Chain"/>
    <property type="match status" value="2"/>
</dbReference>
<dbReference type="eggNOG" id="KOG0143">
    <property type="taxonomic scope" value="Eukaryota"/>
</dbReference>
<protein>
    <submittedName>
        <fullName evidence="8">Leucoanthocyanidin dioxygenase, putative</fullName>
        <ecNumber evidence="8">1.14.11.23</ecNumber>
        <ecNumber evidence="8">1.14.11.9</ecNumber>
    </submittedName>
</protein>
<evidence type="ECO:0000259" key="7">
    <source>
        <dbReference type="PROSITE" id="PS51471"/>
    </source>
</evidence>
<accession>B9RI27</accession>
<dbReference type="GO" id="GO:0046872">
    <property type="term" value="F:metal ion binding"/>
    <property type="evidence" value="ECO:0007669"/>
    <property type="project" value="UniProtKB-KW"/>
</dbReference>
<evidence type="ECO:0000256" key="2">
    <source>
        <dbReference type="ARBA" id="ARBA00008056"/>
    </source>
</evidence>
<keyword evidence="5 8" id="KW-0560">Oxidoreductase</keyword>
<feature type="domain" description="Fe2OG dioxygenase" evidence="7">
    <location>
        <begin position="514"/>
        <end position="627"/>
    </location>
</feature>
<reference evidence="9" key="1">
    <citation type="journal article" date="2010" name="Nat. Biotechnol.">
        <title>Draft genome sequence of the oilseed species Ricinus communis.</title>
        <authorList>
            <person name="Chan A.P."/>
            <person name="Crabtree J."/>
            <person name="Zhao Q."/>
            <person name="Lorenzi H."/>
            <person name="Orvis J."/>
            <person name="Puiu D."/>
            <person name="Melake-Berhan A."/>
            <person name="Jones K.M."/>
            <person name="Redman J."/>
            <person name="Chen G."/>
            <person name="Cahoon E.B."/>
            <person name="Gedil M."/>
            <person name="Stanke M."/>
            <person name="Haas B.J."/>
            <person name="Wortman J.R."/>
            <person name="Fraser-Liggett C.M."/>
            <person name="Ravel J."/>
            <person name="Rabinowicz P.D."/>
        </authorList>
    </citation>
    <scope>NUCLEOTIDE SEQUENCE [LARGE SCALE GENOMIC DNA]</scope>
    <source>
        <strain evidence="9">cv. Hale</strain>
    </source>
</reference>
<dbReference type="STRING" id="3988.B9RI27"/>
<dbReference type="InterPro" id="IPR005123">
    <property type="entry name" value="Oxoglu/Fe-dep_dioxygenase_dom"/>
</dbReference>
<dbReference type="EC" id="1.14.11.9" evidence="8"/>
<evidence type="ECO:0000313" key="9">
    <source>
        <dbReference type="Proteomes" id="UP000008311"/>
    </source>
</evidence>
<dbReference type="InterPro" id="IPR026992">
    <property type="entry name" value="DIOX_N"/>
</dbReference>
<dbReference type="PROSITE" id="PS51471">
    <property type="entry name" value="FE2OG_OXY"/>
    <property type="match status" value="2"/>
</dbReference>
<gene>
    <name evidence="8" type="ORF">RCOM_1575720</name>
</gene>
<proteinExistence type="inferred from homology"/>
<keyword evidence="9" id="KW-1185">Reference proteome</keyword>
<evidence type="ECO:0000256" key="1">
    <source>
        <dbReference type="ARBA" id="ARBA00001961"/>
    </source>
</evidence>
<sequence length="677" mass="74936">MAPAPSFSDADGSLFNFVVRDGNGVKGIVDSGLSKVPKQYVQPQQERIDKLSATLNDNPPIDLAKLDGPDHDQVVEEIARAAETLGFFQVVNHGVPIELLESLKDAAHSFFGQPPEKKAVYCKGVSPSPLVKYGTSFVPEKEKAMEWKDYVSMIYTSDAEALQFWPKECKDVALEYVRTSIKMVRKLLEALMVKLGVNLDDAKMDELIGLKMVNMNFYPRCPNPELTVGVGRHSDLGTLTILLQDGIGGLYVKVEENVDGKKKGEWMEIPPVPGALVINVGDTLQIVSNGKYKSAEHRVRTTSTQSRVSIPIFTIPRGSVKIGPLAQVVEKDGVARYREVVFEDYMNNFFSNAHDGKKIDKLKSTLNDNPPIDLSKLDGPDHNQVVEALAKAAETLGFFQVVNHGVRIELLESLKAAAHRFFSQPPEKKAVYLKGVSPSPLVKYGTSFAPEKEKALEWKDYVSMVYSNDAEALEFWPKECKDVALEYLRTSVNMVRKVLEILIEKLGVKLDDAEIEALIGLKMVNINFYPTCPNPELTVGVGRHSDMGTLTVLLQDEIGGLYVKVEETIDGKKKGDWMEIPPVPGALVINVGDTLQILSNGKYKSAEHRVRTTSAKSRVSIPIFTIPKPTVKIGPLPQTVDKDGVALYREVVFGDYMNNFFGNAHEGKKSLEFARIN</sequence>
<dbReference type="SUPFAM" id="SSF51197">
    <property type="entry name" value="Clavaminate synthase-like"/>
    <property type="match status" value="2"/>
</dbReference>